<evidence type="ECO:0000313" key="2">
    <source>
        <dbReference type="Proteomes" id="UP000054302"/>
    </source>
</evidence>
<organism evidence="1 2">
    <name type="scientific">Exophiala mesophila</name>
    <name type="common">Black yeast-like fungus</name>
    <dbReference type="NCBI Taxonomy" id="212818"/>
    <lineage>
        <taxon>Eukaryota</taxon>
        <taxon>Fungi</taxon>
        <taxon>Dikarya</taxon>
        <taxon>Ascomycota</taxon>
        <taxon>Pezizomycotina</taxon>
        <taxon>Eurotiomycetes</taxon>
        <taxon>Chaetothyriomycetidae</taxon>
        <taxon>Chaetothyriales</taxon>
        <taxon>Herpotrichiellaceae</taxon>
        <taxon>Exophiala</taxon>
    </lineage>
</organism>
<dbReference type="Proteomes" id="UP000054302">
    <property type="component" value="Unassembled WGS sequence"/>
</dbReference>
<reference evidence="1 2" key="1">
    <citation type="submission" date="2015-01" db="EMBL/GenBank/DDBJ databases">
        <title>The Genome Sequence of Exophiala mesophila CBS40295.</title>
        <authorList>
            <consortium name="The Broad Institute Genomics Platform"/>
            <person name="Cuomo C."/>
            <person name="de Hoog S."/>
            <person name="Gorbushina A."/>
            <person name="Stielow B."/>
            <person name="Teixiera M."/>
            <person name="Abouelleil A."/>
            <person name="Chapman S.B."/>
            <person name="Priest M."/>
            <person name="Young S.K."/>
            <person name="Wortman J."/>
            <person name="Nusbaum C."/>
            <person name="Birren B."/>
        </authorList>
    </citation>
    <scope>NUCLEOTIDE SEQUENCE [LARGE SCALE GENOMIC DNA]</scope>
    <source>
        <strain evidence="1 2">CBS 40295</strain>
    </source>
</reference>
<dbReference type="HOGENOM" id="CLU_2133533_0_0_1"/>
<name>A0A0D1YAG1_EXOME</name>
<dbReference type="GeneID" id="27319167"/>
<sequence>MTYNISTGRPKQQKFYNKVHDPDLGQVRNFQRPQIPNEDTPLLPLPRIILTRDQSLFPKELLETLASKEPFILLSIIPSRIIWSIMQMSWTMNHTFTCVTINLDVITTSHHSY</sequence>
<keyword evidence="2" id="KW-1185">Reference proteome</keyword>
<accession>A0A0D1YAG1</accession>
<evidence type="ECO:0000313" key="1">
    <source>
        <dbReference type="EMBL" id="KIV97591.1"/>
    </source>
</evidence>
<proteinExistence type="predicted"/>
<dbReference type="RefSeq" id="XP_016229165.1">
    <property type="nucleotide sequence ID" value="XM_016365516.1"/>
</dbReference>
<gene>
    <name evidence="1" type="ORF">PV10_01322</name>
</gene>
<dbReference type="AlphaFoldDB" id="A0A0D1YAG1"/>
<dbReference type="VEuPathDB" id="FungiDB:PV10_01322"/>
<protein>
    <submittedName>
        <fullName evidence="1">Uncharacterized protein</fullName>
    </submittedName>
</protein>
<dbReference type="EMBL" id="KN847520">
    <property type="protein sequence ID" value="KIV97591.1"/>
    <property type="molecule type" value="Genomic_DNA"/>
</dbReference>